<reference evidence="6 7" key="2">
    <citation type="submission" date="2020-05" db="EMBL/GenBank/DDBJ databases">
        <title>Draft genome sequence of Desulfovibrio sp. strainFSS-1.</title>
        <authorList>
            <person name="Shimoshige H."/>
            <person name="Kobayashi H."/>
            <person name="Maekawa T."/>
        </authorList>
    </citation>
    <scope>NUCLEOTIDE SEQUENCE [LARGE SCALE GENOMIC DNA]</scope>
    <source>
        <strain evidence="6 7">SIID29052-01</strain>
    </source>
</reference>
<keyword evidence="6" id="KW-0813">Transport</keyword>
<feature type="transmembrane region" description="Helical" evidence="5">
    <location>
        <begin position="39"/>
        <end position="59"/>
    </location>
</feature>
<evidence type="ECO:0000313" key="7">
    <source>
        <dbReference type="Proteomes" id="UP000494245"/>
    </source>
</evidence>
<dbReference type="Proteomes" id="UP000494245">
    <property type="component" value="Unassembled WGS sequence"/>
</dbReference>
<dbReference type="GO" id="GO:0051119">
    <property type="term" value="F:sugar transmembrane transporter activity"/>
    <property type="evidence" value="ECO:0007669"/>
    <property type="project" value="InterPro"/>
</dbReference>
<dbReference type="AlphaFoldDB" id="A0A6V8LYQ6"/>
<organism evidence="6 7">
    <name type="scientific">Fundidesulfovibrio magnetotacticus</name>
    <dbReference type="NCBI Taxonomy" id="2730080"/>
    <lineage>
        <taxon>Bacteria</taxon>
        <taxon>Pseudomonadati</taxon>
        <taxon>Thermodesulfobacteriota</taxon>
        <taxon>Desulfovibrionia</taxon>
        <taxon>Desulfovibrionales</taxon>
        <taxon>Desulfovibrionaceae</taxon>
        <taxon>Fundidesulfovibrio</taxon>
    </lineage>
</organism>
<feature type="transmembrane region" description="Helical" evidence="5">
    <location>
        <begin position="65"/>
        <end position="85"/>
    </location>
</feature>
<evidence type="ECO:0000256" key="2">
    <source>
        <dbReference type="ARBA" id="ARBA00022692"/>
    </source>
</evidence>
<protein>
    <submittedName>
        <fullName evidence="6">Sugar transporter SemiSWEET</fullName>
    </submittedName>
</protein>
<dbReference type="InterPro" id="IPR047662">
    <property type="entry name" value="SemiSWEET"/>
</dbReference>
<gene>
    <name evidence="6" type="ORF">NNJEOMEG_03230</name>
</gene>
<evidence type="ECO:0000256" key="3">
    <source>
        <dbReference type="ARBA" id="ARBA00022989"/>
    </source>
</evidence>
<reference evidence="6 7" key="1">
    <citation type="submission" date="2020-04" db="EMBL/GenBank/DDBJ databases">
        <authorList>
            <consortium name="Desulfovibrio sp. FSS-1 genome sequencing consortium"/>
            <person name="Shimoshige H."/>
            <person name="Kobayashi H."/>
            <person name="Maekawa T."/>
        </authorList>
    </citation>
    <scope>NUCLEOTIDE SEQUENCE [LARGE SCALE GENOMIC DNA]</scope>
    <source>
        <strain evidence="6 7">SIID29052-01</strain>
    </source>
</reference>
<evidence type="ECO:0000256" key="4">
    <source>
        <dbReference type="ARBA" id="ARBA00023136"/>
    </source>
</evidence>
<dbReference type="GO" id="GO:0016020">
    <property type="term" value="C:membrane"/>
    <property type="evidence" value="ECO:0007669"/>
    <property type="project" value="UniProtKB-SubCell"/>
</dbReference>
<evidence type="ECO:0000256" key="5">
    <source>
        <dbReference type="SAM" id="Phobius"/>
    </source>
</evidence>
<evidence type="ECO:0000313" key="6">
    <source>
        <dbReference type="EMBL" id="GFK95368.1"/>
    </source>
</evidence>
<dbReference type="Pfam" id="PF04193">
    <property type="entry name" value="PQ-loop"/>
    <property type="match status" value="1"/>
</dbReference>
<dbReference type="EMBL" id="BLTE01000016">
    <property type="protein sequence ID" value="GFK95368.1"/>
    <property type="molecule type" value="Genomic_DNA"/>
</dbReference>
<name>A0A6V8LYQ6_9BACT</name>
<comment type="subcellular location">
    <subcellularLocation>
        <location evidence="1">Membrane</location>
        <topology evidence="1">Multi-pass membrane protein</topology>
    </subcellularLocation>
</comment>
<comment type="caution">
    <text evidence="6">The sequence shown here is derived from an EMBL/GenBank/DDBJ whole genome shotgun (WGS) entry which is preliminary data.</text>
</comment>
<accession>A0A6V8LYQ6</accession>
<keyword evidence="6" id="KW-0762">Sugar transport</keyword>
<keyword evidence="7" id="KW-1185">Reference proteome</keyword>
<proteinExistence type="predicted"/>
<dbReference type="Gene3D" id="1.20.1280.290">
    <property type="match status" value="1"/>
</dbReference>
<dbReference type="NCBIfam" id="NF037968">
    <property type="entry name" value="SemiSWEET_2"/>
    <property type="match status" value="1"/>
</dbReference>
<keyword evidence="4 5" id="KW-0472">Membrane</keyword>
<sequence>MDFPLAEAVGVTAGTLTTASFAPQVVRTFRSRSVRDISLRMYLLMSTGIALWVVYGVMIASFSVIVANAVSLMLTVSILVMKVVFSRQAARSGQCPCCGVDKSN</sequence>
<dbReference type="RefSeq" id="WP_173086313.1">
    <property type="nucleotide sequence ID" value="NZ_BLTE01000016.1"/>
</dbReference>
<keyword evidence="3 5" id="KW-1133">Transmembrane helix</keyword>
<keyword evidence="2 5" id="KW-0812">Transmembrane</keyword>
<evidence type="ECO:0000256" key="1">
    <source>
        <dbReference type="ARBA" id="ARBA00004141"/>
    </source>
</evidence>
<dbReference type="InterPro" id="IPR006603">
    <property type="entry name" value="PQ-loop_rpt"/>
</dbReference>